<dbReference type="PRINTS" id="PR00313">
    <property type="entry name" value="CABNDNGRPT"/>
</dbReference>
<dbReference type="EMBL" id="JAVSJA010000001">
    <property type="protein sequence ID" value="MDT3676729.1"/>
    <property type="molecule type" value="Genomic_DNA"/>
</dbReference>
<evidence type="ECO:0000256" key="1">
    <source>
        <dbReference type="ARBA" id="ARBA00004613"/>
    </source>
</evidence>
<accession>A0ABU3HRC8</accession>
<dbReference type="Gene3D" id="2.150.10.10">
    <property type="entry name" value="Serralysin-like metalloprotease, C-terminal"/>
    <property type="match status" value="4"/>
</dbReference>
<name>A0ABU3HRC8_9CHRO</name>
<dbReference type="InterPro" id="IPR050557">
    <property type="entry name" value="RTX_toxin/Mannuronan_C5-epim"/>
</dbReference>
<dbReference type="PANTHER" id="PTHR38340">
    <property type="entry name" value="S-LAYER PROTEIN"/>
    <property type="match status" value="1"/>
</dbReference>
<dbReference type="Proteomes" id="UP001180650">
    <property type="component" value="Unassembled WGS sequence"/>
</dbReference>
<evidence type="ECO:0000313" key="4">
    <source>
        <dbReference type="Proteomes" id="UP001180650"/>
    </source>
</evidence>
<dbReference type="InterPro" id="IPR018511">
    <property type="entry name" value="Hemolysin-typ_Ca-bd_CS"/>
</dbReference>
<gene>
    <name evidence="3" type="ORF">RAM70_20220</name>
</gene>
<evidence type="ECO:0000256" key="2">
    <source>
        <dbReference type="ARBA" id="ARBA00022525"/>
    </source>
</evidence>
<keyword evidence="4" id="KW-1185">Reference proteome</keyword>
<protein>
    <submittedName>
        <fullName evidence="3">Calcium-binding protein</fullName>
    </submittedName>
</protein>
<proteinExistence type="predicted"/>
<dbReference type="Pfam" id="PF00353">
    <property type="entry name" value="HemolysinCabind"/>
    <property type="match status" value="7"/>
</dbReference>
<comment type="caution">
    <text evidence="3">The sequence shown here is derived from an EMBL/GenBank/DDBJ whole genome shotgun (WGS) entry which is preliminary data.</text>
</comment>
<dbReference type="PANTHER" id="PTHR38340:SF1">
    <property type="entry name" value="S-LAYER PROTEIN"/>
    <property type="match status" value="1"/>
</dbReference>
<dbReference type="PROSITE" id="PS00330">
    <property type="entry name" value="HEMOLYSIN_CALCIUM"/>
    <property type="match status" value="3"/>
</dbReference>
<organism evidence="3 4">
    <name type="scientific">Microcystis wesenbergii NRERC-220</name>
    <dbReference type="NCBI Taxonomy" id="3068991"/>
    <lineage>
        <taxon>Bacteria</taxon>
        <taxon>Bacillati</taxon>
        <taxon>Cyanobacteriota</taxon>
        <taxon>Cyanophyceae</taxon>
        <taxon>Oscillatoriophycideae</taxon>
        <taxon>Chroococcales</taxon>
        <taxon>Microcystaceae</taxon>
        <taxon>Microcystis</taxon>
    </lineage>
</organism>
<dbReference type="SUPFAM" id="SSF51120">
    <property type="entry name" value="beta-Roll"/>
    <property type="match status" value="7"/>
</dbReference>
<dbReference type="InterPro" id="IPR001343">
    <property type="entry name" value="Hemolysn_Ca-bd"/>
</dbReference>
<sequence length="727" mass="72300">MAIITGTNANDILFGTSGDDTLDGLLGADTMDGGDGNDTYFVDNVGDIVKEFYDDALGGTADTVFASVTYSLAPGTFYNQGYGIENLTLTGFGNINATGNGKNNILKGNSGSNVLNGGVGADTMDGGDGNDTYFVDNVGDIVKEVFDDSLGGTADTVSASVTYSLAPGTPGNQGYGIENLTLTGSSNINATGNSKNNILTGNSGSNVLNGGVGADTMDGGDGNDTYFVDNVGDIVKEVFDDSLGGTADTVSASVTYSLAPGTPGNQGYGIENLTLTGSGNINATGNSKNNVLKGNTGSNVLNGGVGADTMDGGDGNDTYFVDNVGDIVKEVFDDSLGGTADTVSASVTYSLAPGTPGNQGYGIENLTLTGSSNINATGNSKNNILTGNSGSNVLNGGVGADTMDGGDGNDTYFVDNVGDIVKEVFDDSLGGTADTVSASVTYSLAPGTPGNQGYGIENLTLTGSSNINATGNSKNNILTGNASANTFFGTAGNDTINGGAGVDTANYSALSNVVTLGAFGVLNKGALGTDTLIAVESIVGSSLLGDTVDHSGASVAPATGTVTNLTTGVVKVNGTAAPLPLTFTVSQFENVIGSGFADTITGNSTNNSLNGGAGNDTLDGGAGNDTLIGGAGNDILIGGAGNDTLTGGAGADKFRFNFLSEKVDTIQDFLWPEGDKIEVSKSGFGATSLSQISYNAGTGSLSFLGTEFAKIANLPAGFAVSLDVVLI</sequence>
<evidence type="ECO:0000313" key="3">
    <source>
        <dbReference type="EMBL" id="MDT3676729.1"/>
    </source>
</evidence>
<comment type="subcellular location">
    <subcellularLocation>
        <location evidence="1">Secreted</location>
    </subcellularLocation>
</comment>
<dbReference type="RefSeq" id="WP_312675336.1">
    <property type="nucleotide sequence ID" value="NZ_JAVSJA010000001.1"/>
</dbReference>
<dbReference type="InterPro" id="IPR011049">
    <property type="entry name" value="Serralysin-like_metalloprot_C"/>
</dbReference>
<keyword evidence="2" id="KW-0964">Secreted</keyword>
<reference evidence="3" key="1">
    <citation type="submission" date="2023-08" db="EMBL/GenBank/DDBJ databases">
        <authorList>
            <person name="Park H.-K."/>
            <person name="Kim I.-S."/>
        </authorList>
    </citation>
    <scope>NUCLEOTIDE SEQUENCE</scope>
    <source>
        <strain evidence="3">NRERC-220</strain>
    </source>
</reference>